<evidence type="ECO:0000313" key="2">
    <source>
        <dbReference type="EMBL" id="CAI0396487.1"/>
    </source>
</evidence>
<dbReference type="AlphaFoldDB" id="A0AAV0IHQ0"/>
<protein>
    <submittedName>
        <fullName evidence="2">Uncharacterized protein</fullName>
    </submittedName>
</protein>
<dbReference type="Proteomes" id="UP001154282">
    <property type="component" value="Unassembled WGS sequence"/>
</dbReference>
<evidence type="ECO:0000313" key="3">
    <source>
        <dbReference type="Proteomes" id="UP001154282"/>
    </source>
</evidence>
<name>A0AAV0IHQ0_9ROSI</name>
<proteinExistence type="predicted"/>
<dbReference type="EMBL" id="CAMGYJ010000003">
    <property type="protein sequence ID" value="CAI0396487.1"/>
    <property type="molecule type" value="Genomic_DNA"/>
</dbReference>
<organism evidence="2 3">
    <name type="scientific">Linum tenue</name>
    <dbReference type="NCBI Taxonomy" id="586396"/>
    <lineage>
        <taxon>Eukaryota</taxon>
        <taxon>Viridiplantae</taxon>
        <taxon>Streptophyta</taxon>
        <taxon>Embryophyta</taxon>
        <taxon>Tracheophyta</taxon>
        <taxon>Spermatophyta</taxon>
        <taxon>Magnoliopsida</taxon>
        <taxon>eudicotyledons</taxon>
        <taxon>Gunneridae</taxon>
        <taxon>Pentapetalae</taxon>
        <taxon>rosids</taxon>
        <taxon>fabids</taxon>
        <taxon>Malpighiales</taxon>
        <taxon>Linaceae</taxon>
        <taxon>Linum</taxon>
    </lineage>
</organism>
<gene>
    <name evidence="2" type="ORF">LITE_LOCUS9152</name>
</gene>
<keyword evidence="1" id="KW-0175">Coiled coil</keyword>
<reference evidence="2" key="1">
    <citation type="submission" date="2022-08" db="EMBL/GenBank/DDBJ databases">
        <authorList>
            <person name="Gutierrez-Valencia J."/>
        </authorList>
    </citation>
    <scope>NUCLEOTIDE SEQUENCE</scope>
</reference>
<keyword evidence="3" id="KW-1185">Reference proteome</keyword>
<comment type="caution">
    <text evidence="2">The sequence shown here is derived from an EMBL/GenBank/DDBJ whole genome shotgun (WGS) entry which is preliminary data.</text>
</comment>
<accession>A0AAV0IHQ0</accession>
<sequence>MSVFRLEFDNQFLLTFLGDPDIHVFEYTDDPNVFEMIYDRDDSRWLTGITVGRSPAASFRALEVFGVTIGGNKLKQLAKDLTLVDENGQPFHLLVNRQGLCFLRVRSQSIVRLRINDHFGWSKYGVNPQISTIWSIWDMNNGAVLVAPPANLGEEGIDVDEKKKLLEEKEKLLEEKNKLMEKMLEEKEKEVVSLKAALNALTLK</sequence>
<feature type="coiled-coil region" evidence="1">
    <location>
        <begin position="159"/>
        <end position="204"/>
    </location>
</feature>
<evidence type="ECO:0000256" key="1">
    <source>
        <dbReference type="SAM" id="Coils"/>
    </source>
</evidence>